<feature type="region of interest" description="Disordered" evidence="1">
    <location>
        <begin position="190"/>
        <end position="212"/>
    </location>
</feature>
<name>A0A166U7A1_9AGAM</name>
<proteinExistence type="predicted"/>
<keyword evidence="3" id="KW-1185">Reference proteome</keyword>
<sequence length="236" mass="25994">MAFAICFWRRRHYRKQGMEFSGSVFRWPPSTPALSYSDLRMPVPESPPPIGSFAVDLNRKPSVIWGPRPTSDEDAAMTEDAGMLERGQGPSPPQTAYTPQEPRGVGLANVESRSPAEHDPFGDLYAIQEVSTTGLAITTGHPLFRQSMQSYAVSTPSVYSEKTFEDDSSVYHETYSGTDHSLAHLNRNVNSASPPSTLSYSPQPPSPTPVSARHMMSEVTRIQGHQMVRSGPSQRL</sequence>
<protein>
    <submittedName>
        <fullName evidence="2">Uncharacterized protein</fullName>
    </submittedName>
</protein>
<evidence type="ECO:0000313" key="3">
    <source>
        <dbReference type="Proteomes" id="UP000076532"/>
    </source>
</evidence>
<dbReference type="EMBL" id="KV417490">
    <property type="protein sequence ID" value="KZP31392.1"/>
    <property type="molecule type" value="Genomic_DNA"/>
</dbReference>
<accession>A0A166U7A1</accession>
<dbReference type="OrthoDB" id="10506305at2759"/>
<evidence type="ECO:0000256" key="1">
    <source>
        <dbReference type="SAM" id="MobiDB-lite"/>
    </source>
</evidence>
<dbReference type="Proteomes" id="UP000076532">
    <property type="component" value="Unassembled WGS sequence"/>
</dbReference>
<evidence type="ECO:0000313" key="2">
    <source>
        <dbReference type="EMBL" id="KZP31392.1"/>
    </source>
</evidence>
<feature type="compositionally biased region" description="Polar residues" evidence="1">
    <location>
        <begin position="190"/>
        <end position="201"/>
    </location>
</feature>
<gene>
    <name evidence="2" type="ORF">FIBSPDRAFT_50177</name>
</gene>
<reference evidence="2 3" key="1">
    <citation type="journal article" date="2016" name="Mol. Biol. Evol.">
        <title>Comparative Genomics of Early-Diverging Mushroom-Forming Fungi Provides Insights into the Origins of Lignocellulose Decay Capabilities.</title>
        <authorList>
            <person name="Nagy L.G."/>
            <person name="Riley R."/>
            <person name="Tritt A."/>
            <person name="Adam C."/>
            <person name="Daum C."/>
            <person name="Floudas D."/>
            <person name="Sun H."/>
            <person name="Yadav J.S."/>
            <person name="Pangilinan J."/>
            <person name="Larsson K.H."/>
            <person name="Matsuura K."/>
            <person name="Barry K."/>
            <person name="Labutti K."/>
            <person name="Kuo R."/>
            <person name="Ohm R.A."/>
            <person name="Bhattacharya S.S."/>
            <person name="Shirouzu T."/>
            <person name="Yoshinaga Y."/>
            <person name="Martin F.M."/>
            <person name="Grigoriev I.V."/>
            <person name="Hibbett D.S."/>
        </authorList>
    </citation>
    <scope>NUCLEOTIDE SEQUENCE [LARGE SCALE GENOMIC DNA]</scope>
    <source>
        <strain evidence="2 3">CBS 109695</strain>
    </source>
</reference>
<organism evidence="2 3">
    <name type="scientific">Athelia psychrophila</name>
    <dbReference type="NCBI Taxonomy" id="1759441"/>
    <lineage>
        <taxon>Eukaryota</taxon>
        <taxon>Fungi</taxon>
        <taxon>Dikarya</taxon>
        <taxon>Basidiomycota</taxon>
        <taxon>Agaricomycotina</taxon>
        <taxon>Agaricomycetes</taxon>
        <taxon>Agaricomycetidae</taxon>
        <taxon>Atheliales</taxon>
        <taxon>Atheliaceae</taxon>
        <taxon>Athelia</taxon>
    </lineage>
</organism>
<dbReference type="AlphaFoldDB" id="A0A166U7A1"/>